<evidence type="ECO:0000256" key="1">
    <source>
        <dbReference type="SAM" id="Phobius"/>
    </source>
</evidence>
<reference evidence="3" key="1">
    <citation type="submission" date="2022-11" db="UniProtKB">
        <authorList>
            <consortium name="WormBaseParasite"/>
        </authorList>
    </citation>
    <scope>IDENTIFICATION</scope>
</reference>
<dbReference type="Proteomes" id="UP000887574">
    <property type="component" value="Unplaced"/>
</dbReference>
<keyword evidence="1" id="KW-0472">Membrane</keyword>
<keyword evidence="2" id="KW-1185">Reference proteome</keyword>
<evidence type="ECO:0000313" key="3">
    <source>
        <dbReference type="WBParaSite" id="jg14106"/>
    </source>
</evidence>
<accession>A0A915CZ39</accession>
<keyword evidence="1" id="KW-0812">Transmembrane</keyword>
<proteinExistence type="predicted"/>
<feature type="transmembrane region" description="Helical" evidence="1">
    <location>
        <begin position="20"/>
        <end position="45"/>
    </location>
</feature>
<keyword evidence="1" id="KW-1133">Transmembrane helix</keyword>
<sequence length="290" mass="31769">MEKESIMATTYHPPEFSCAVLLMFITAAVALGVTLTLVICLIIAARNKRRTEARLQCLSRNLARPRSICTPSSRFRPPRIFPSEAKLEESPPSYDEAVSSSYPVYAVMPAPGSPSFVEVDLSSCRSSPRNHDPVQRIDEPLRINVAGLASDRQTTNCSIKVPTLLPYPPTLLAEVSSLLPYPLTLLAGEPTLLAQVLTLLPNPTTLLARVSPSWLSTPTRSPSTPTPSTPMSYPYALFRYPNHSPGKPPHSPTDFPGIPTHTWYSLPAYSPGMAIYFPGSPTDFPTYLLF</sequence>
<protein>
    <submittedName>
        <fullName evidence="3">Uncharacterized protein</fullName>
    </submittedName>
</protein>
<organism evidence="2 3">
    <name type="scientific">Ditylenchus dipsaci</name>
    <dbReference type="NCBI Taxonomy" id="166011"/>
    <lineage>
        <taxon>Eukaryota</taxon>
        <taxon>Metazoa</taxon>
        <taxon>Ecdysozoa</taxon>
        <taxon>Nematoda</taxon>
        <taxon>Chromadorea</taxon>
        <taxon>Rhabditida</taxon>
        <taxon>Tylenchina</taxon>
        <taxon>Tylenchomorpha</taxon>
        <taxon>Sphaerularioidea</taxon>
        <taxon>Anguinidae</taxon>
        <taxon>Anguininae</taxon>
        <taxon>Ditylenchus</taxon>
    </lineage>
</organism>
<name>A0A915CZ39_9BILA</name>
<evidence type="ECO:0000313" key="2">
    <source>
        <dbReference type="Proteomes" id="UP000887574"/>
    </source>
</evidence>
<dbReference type="WBParaSite" id="jg14106">
    <property type="protein sequence ID" value="jg14106"/>
    <property type="gene ID" value="jg14106"/>
</dbReference>
<dbReference type="AlphaFoldDB" id="A0A915CZ39"/>